<organism evidence="6 7">
    <name type="scientific">Brassica cretica</name>
    <name type="common">Mustard</name>
    <dbReference type="NCBI Taxonomy" id="69181"/>
    <lineage>
        <taxon>Eukaryota</taxon>
        <taxon>Viridiplantae</taxon>
        <taxon>Streptophyta</taxon>
        <taxon>Embryophyta</taxon>
        <taxon>Tracheophyta</taxon>
        <taxon>Spermatophyta</taxon>
        <taxon>Magnoliopsida</taxon>
        <taxon>eudicotyledons</taxon>
        <taxon>Gunneridae</taxon>
        <taxon>Pentapetalae</taxon>
        <taxon>rosids</taxon>
        <taxon>malvids</taxon>
        <taxon>Brassicales</taxon>
        <taxon>Brassicaceae</taxon>
        <taxon>Brassiceae</taxon>
        <taxon>Brassica</taxon>
    </lineage>
</organism>
<evidence type="ECO:0000256" key="1">
    <source>
        <dbReference type="ARBA" id="ARBA00006607"/>
    </source>
</evidence>
<evidence type="ECO:0000256" key="3">
    <source>
        <dbReference type="ARBA" id="ARBA00022840"/>
    </source>
</evidence>
<dbReference type="Proteomes" id="UP000266723">
    <property type="component" value="Unassembled WGS sequence"/>
</dbReference>
<dbReference type="InterPro" id="IPR026960">
    <property type="entry name" value="RVT-Znf"/>
</dbReference>
<name>A0ABQ7B1D8_BRACR</name>
<dbReference type="EMBL" id="QGKV02001556">
    <property type="protein sequence ID" value="KAF3520093.1"/>
    <property type="molecule type" value="Genomic_DNA"/>
</dbReference>
<dbReference type="Gene3D" id="1.10.560.10">
    <property type="entry name" value="GroEL-like equatorial domain"/>
    <property type="match status" value="2"/>
</dbReference>
<protein>
    <recommendedName>
        <fullName evidence="5">Reverse transcriptase zinc-binding domain-containing protein</fullName>
    </recommendedName>
</protein>
<evidence type="ECO:0000313" key="6">
    <source>
        <dbReference type="EMBL" id="KAF3520093.1"/>
    </source>
</evidence>
<keyword evidence="3" id="KW-0067">ATP-binding</keyword>
<sequence length="415" mass="47062">MTIARGSLLLRLGNRFVHDVRLYHGARLSTGDRMHAWGQVQGCLFCGEPNETRDHLFFASPYTYTLWLEVVGTLLGRSPDPDWEDTLAHLATHGFERLTYLLLRLVFQTTFYIIWRERNDRRHHKRPRQVGQLAKVIGKTGKNGINFHCNMWFHGHKYDKKLMNKLSSRSSGRRQNVCPRLRRSSPAIVCAAKELYFNKDGTTIRKLQVGVNKLADLVGVTLGPKGRNVVLESKYGSPRIVNDGVTVAREAAGIIDPTKVVRCCLEHTASVAKIFLTSDCIVVDIKEPEPVPAGNPMDNSGYGYDTLKLIFVYCQVNSVVVISLDSNPEDQFTLYLYGIKIKLKQKWGFKEVIKSQTKQLFKSSLYKSKLGSLRLKQPTVVVLNSFANRPWCLNSHLDQDAIASFRDQVYVHNAP</sequence>
<proteinExistence type="inferred from homology"/>
<accession>A0ABQ7B1D8</accession>
<comment type="caution">
    <text evidence="6">The sequence shown here is derived from an EMBL/GenBank/DDBJ whole genome shotgun (WGS) entry which is preliminary data.</text>
</comment>
<dbReference type="PANTHER" id="PTHR45633">
    <property type="entry name" value="60 KDA HEAT SHOCK PROTEIN, MITOCHONDRIAL"/>
    <property type="match status" value="1"/>
</dbReference>
<feature type="domain" description="Reverse transcriptase zinc-binding" evidence="5">
    <location>
        <begin position="26"/>
        <end position="67"/>
    </location>
</feature>
<dbReference type="PRINTS" id="PR00304">
    <property type="entry name" value="TCOMPLEXTCP1"/>
</dbReference>
<evidence type="ECO:0000313" key="7">
    <source>
        <dbReference type="Proteomes" id="UP000266723"/>
    </source>
</evidence>
<dbReference type="InterPro" id="IPR027413">
    <property type="entry name" value="GROEL-like_equatorial_sf"/>
</dbReference>
<reference evidence="6 7" key="1">
    <citation type="journal article" date="2020" name="BMC Genomics">
        <title>Intraspecific diversification of the crop wild relative Brassica cretica Lam. using demographic model selection.</title>
        <authorList>
            <person name="Kioukis A."/>
            <person name="Michalopoulou V.A."/>
            <person name="Briers L."/>
            <person name="Pirintsos S."/>
            <person name="Studholme D.J."/>
            <person name="Pavlidis P."/>
            <person name="Sarris P.F."/>
        </authorList>
    </citation>
    <scope>NUCLEOTIDE SEQUENCE [LARGE SCALE GENOMIC DNA]</scope>
    <source>
        <strain evidence="7">cv. PFS-1207/04</strain>
    </source>
</reference>
<comment type="similarity">
    <text evidence="1">Belongs to the chaperonin (HSP60) family.</text>
</comment>
<dbReference type="InterPro" id="IPR001844">
    <property type="entry name" value="Cpn60/GroEL"/>
</dbReference>
<dbReference type="SUPFAM" id="SSF48592">
    <property type="entry name" value="GroEL equatorial domain-like"/>
    <property type="match status" value="1"/>
</dbReference>
<evidence type="ECO:0000259" key="5">
    <source>
        <dbReference type="Pfam" id="PF13966"/>
    </source>
</evidence>
<keyword evidence="4" id="KW-0143">Chaperone</keyword>
<keyword evidence="7" id="KW-1185">Reference proteome</keyword>
<evidence type="ECO:0000256" key="2">
    <source>
        <dbReference type="ARBA" id="ARBA00022741"/>
    </source>
</evidence>
<dbReference type="InterPro" id="IPR017998">
    <property type="entry name" value="Chaperone_TCP-1"/>
</dbReference>
<dbReference type="Pfam" id="PF13966">
    <property type="entry name" value="zf-RVT"/>
    <property type="match status" value="1"/>
</dbReference>
<gene>
    <name evidence="6" type="ORF">DY000_02059692</name>
</gene>
<keyword evidence="2" id="KW-0547">Nucleotide-binding</keyword>
<evidence type="ECO:0000256" key="4">
    <source>
        <dbReference type="ARBA" id="ARBA00023186"/>
    </source>
</evidence>